<evidence type="ECO:0000256" key="3">
    <source>
        <dbReference type="ARBA" id="ARBA00023163"/>
    </source>
</evidence>
<evidence type="ECO:0000256" key="2">
    <source>
        <dbReference type="ARBA" id="ARBA00023125"/>
    </source>
</evidence>
<dbReference type="SUPFAM" id="SSF53822">
    <property type="entry name" value="Periplasmic binding protein-like I"/>
    <property type="match status" value="1"/>
</dbReference>
<dbReference type="PANTHER" id="PTHR30146:SF24">
    <property type="entry name" value="XYLOSE OPERON REGULATORY PROTEIN"/>
    <property type="match status" value="1"/>
</dbReference>
<reference evidence="5" key="1">
    <citation type="submission" date="2021-01" db="EMBL/GenBank/DDBJ databases">
        <title>Modified the classification status of verrucomicrobia.</title>
        <authorList>
            <person name="Feng X."/>
        </authorList>
    </citation>
    <scope>NUCLEOTIDE SEQUENCE</scope>
    <source>
        <strain evidence="5">JCM 18052</strain>
    </source>
</reference>
<protein>
    <submittedName>
        <fullName evidence="5">Substrate-binding domain-containing protein</fullName>
    </submittedName>
</protein>
<dbReference type="InterPro" id="IPR028082">
    <property type="entry name" value="Peripla_BP_I"/>
</dbReference>
<dbReference type="InterPro" id="IPR009057">
    <property type="entry name" value="Homeodomain-like_sf"/>
</dbReference>
<evidence type="ECO:0000313" key="5">
    <source>
        <dbReference type="EMBL" id="MBK1814122.1"/>
    </source>
</evidence>
<accession>A0A934QZW7</accession>
<evidence type="ECO:0000313" key="6">
    <source>
        <dbReference type="Proteomes" id="UP000600139"/>
    </source>
</evidence>
<dbReference type="SUPFAM" id="SSF46689">
    <property type="entry name" value="Homeodomain-like"/>
    <property type="match status" value="2"/>
</dbReference>
<gene>
    <name evidence="5" type="ORF">JIN84_00680</name>
</gene>
<dbReference type="Gene3D" id="3.40.50.2300">
    <property type="match status" value="2"/>
</dbReference>
<dbReference type="Pfam" id="PF12833">
    <property type="entry name" value="HTH_18"/>
    <property type="match status" value="1"/>
</dbReference>
<comment type="caution">
    <text evidence="5">The sequence shown here is derived from an EMBL/GenBank/DDBJ whole genome shotgun (WGS) entry which is preliminary data.</text>
</comment>
<dbReference type="Pfam" id="PF13377">
    <property type="entry name" value="Peripla_BP_3"/>
    <property type="match status" value="1"/>
</dbReference>
<keyword evidence="3" id="KW-0804">Transcription</keyword>
<dbReference type="SMART" id="SM00342">
    <property type="entry name" value="HTH_ARAC"/>
    <property type="match status" value="1"/>
</dbReference>
<dbReference type="PROSITE" id="PS00041">
    <property type="entry name" value="HTH_ARAC_FAMILY_1"/>
    <property type="match status" value="1"/>
</dbReference>
<dbReference type="PANTHER" id="PTHR30146">
    <property type="entry name" value="LACI-RELATED TRANSCRIPTIONAL REPRESSOR"/>
    <property type="match status" value="1"/>
</dbReference>
<keyword evidence="6" id="KW-1185">Reference proteome</keyword>
<dbReference type="GO" id="GO:0003700">
    <property type="term" value="F:DNA-binding transcription factor activity"/>
    <property type="evidence" value="ECO:0007669"/>
    <property type="project" value="InterPro"/>
</dbReference>
<dbReference type="Proteomes" id="UP000600139">
    <property type="component" value="Unassembled WGS sequence"/>
</dbReference>
<keyword evidence="1" id="KW-0805">Transcription regulation</keyword>
<proteinExistence type="predicted"/>
<dbReference type="GO" id="GO:0000976">
    <property type="term" value="F:transcription cis-regulatory region binding"/>
    <property type="evidence" value="ECO:0007669"/>
    <property type="project" value="TreeGrafter"/>
</dbReference>
<evidence type="ECO:0000256" key="1">
    <source>
        <dbReference type="ARBA" id="ARBA00023015"/>
    </source>
</evidence>
<dbReference type="InterPro" id="IPR018060">
    <property type="entry name" value="HTH_AraC"/>
</dbReference>
<dbReference type="RefSeq" id="WP_200349084.1">
    <property type="nucleotide sequence ID" value="NZ_BAABHZ010000005.1"/>
</dbReference>
<name>A0A934QZW7_9BACT</name>
<dbReference type="Gene3D" id="1.10.10.60">
    <property type="entry name" value="Homeodomain-like"/>
    <property type="match status" value="1"/>
</dbReference>
<dbReference type="InterPro" id="IPR018062">
    <property type="entry name" value="HTH_AraC-typ_CS"/>
</dbReference>
<dbReference type="InterPro" id="IPR046335">
    <property type="entry name" value="LacI/GalR-like_sensor"/>
</dbReference>
<keyword evidence="2" id="KW-0238">DNA-binding</keyword>
<dbReference type="EMBL" id="JAENIK010000001">
    <property type="protein sequence ID" value="MBK1814122.1"/>
    <property type="molecule type" value="Genomic_DNA"/>
</dbReference>
<dbReference type="AlphaFoldDB" id="A0A934QZW7"/>
<dbReference type="PROSITE" id="PS01124">
    <property type="entry name" value="HTH_ARAC_FAMILY_2"/>
    <property type="match status" value="1"/>
</dbReference>
<feature type="domain" description="HTH araC/xylS-type" evidence="4">
    <location>
        <begin position="281"/>
        <end position="379"/>
    </location>
</feature>
<organism evidence="5 6">
    <name type="scientific">Luteolibacter yonseiensis</name>
    <dbReference type="NCBI Taxonomy" id="1144680"/>
    <lineage>
        <taxon>Bacteria</taxon>
        <taxon>Pseudomonadati</taxon>
        <taxon>Verrucomicrobiota</taxon>
        <taxon>Verrucomicrobiia</taxon>
        <taxon>Verrucomicrobiales</taxon>
        <taxon>Verrucomicrobiaceae</taxon>
        <taxon>Luteolibacter</taxon>
    </lineage>
</organism>
<sequence>MRHVKPEISRRIAVVQSSVNVRRLTPGLAPFAGMGYDFWIIDLYRQRDLLLASLAEWKPSAIVTEWHPGLTEELVALGCPVILVPSDQPVEGVHHVDIDDVAIGRLAAEHLVSRGYQNFAFVGRGDAHYAKQRLEGFRSVVGECAVYWEEFRDWRQYDEYWRDPDEDMVGWLAAQATPLGLFTAHDPTGRHVLEAAAQIGLEVPFALGVISANDDETVCEMARPALSSIRLPWRRLAAEAVLTIEAIWEGKNPTSPVLVPPLDIVTRGSSSYEAVSDPVVRRAMQLLVEQISTILSVEDWAGRTGVSRRVLERRFQGALDRSPHSMIQHERIERAKKLLTTTDLPVAIIAERCGFQSNERLTVNFREIVGTPPATYRRDARRKPS</sequence>
<evidence type="ECO:0000259" key="4">
    <source>
        <dbReference type="PROSITE" id="PS01124"/>
    </source>
</evidence>